<dbReference type="OMA" id="GPAKHNH"/>
<dbReference type="PANTHER" id="PTHR11640">
    <property type="entry name" value="NEPHRIN"/>
    <property type="match status" value="1"/>
</dbReference>
<reference evidence="7 8" key="1">
    <citation type="journal article" date="2014" name="Curr. Biol.">
        <title>The genome of the clonal raider ant Cerapachys biroi.</title>
        <authorList>
            <person name="Oxley P.R."/>
            <person name="Ji L."/>
            <person name="Fetter-Pruneda I."/>
            <person name="McKenzie S.K."/>
            <person name="Li C."/>
            <person name="Hu H."/>
            <person name="Zhang G."/>
            <person name="Kronauer D.J."/>
        </authorList>
    </citation>
    <scope>NUCLEOTIDE SEQUENCE [LARGE SCALE GENOMIC DNA]</scope>
</reference>
<gene>
    <name evidence="7" type="ORF">X777_14930</name>
</gene>
<keyword evidence="5" id="KW-0393">Immunoglobulin domain</keyword>
<dbReference type="OrthoDB" id="10028801at2759"/>
<evidence type="ECO:0000313" key="8">
    <source>
        <dbReference type="Proteomes" id="UP000053097"/>
    </source>
</evidence>
<dbReference type="InterPro" id="IPR051275">
    <property type="entry name" value="Cell_adhesion_signaling"/>
</dbReference>
<protein>
    <submittedName>
        <fullName evidence="7">Kin of IRRE-like protein</fullName>
    </submittedName>
</protein>
<dbReference type="GO" id="GO:0005886">
    <property type="term" value="C:plasma membrane"/>
    <property type="evidence" value="ECO:0007669"/>
    <property type="project" value="TreeGrafter"/>
</dbReference>
<dbReference type="GO" id="GO:0098609">
    <property type="term" value="P:cell-cell adhesion"/>
    <property type="evidence" value="ECO:0007669"/>
    <property type="project" value="TreeGrafter"/>
</dbReference>
<evidence type="ECO:0000256" key="1">
    <source>
        <dbReference type="ARBA" id="ARBA00004479"/>
    </source>
</evidence>
<feature type="non-terminal residue" evidence="7">
    <location>
        <position position="1"/>
    </location>
</feature>
<sequence length="104" mass="11494">QYFRVRPSNSSVLEGGEVVIPCEVGNRVGTVQWVKDGFAYVIQENGEIVGHPRLSLIGDQNSGIFNLKITDASLTDDGEYECQVGRYLRIKPIRASAHLIVTCE</sequence>
<keyword evidence="2" id="KW-0472">Membrane</keyword>
<dbReference type="InterPro" id="IPR013783">
    <property type="entry name" value="Ig-like_fold"/>
</dbReference>
<evidence type="ECO:0000256" key="3">
    <source>
        <dbReference type="ARBA" id="ARBA00023157"/>
    </source>
</evidence>
<evidence type="ECO:0000256" key="5">
    <source>
        <dbReference type="ARBA" id="ARBA00023319"/>
    </source>
</evidence>
<dbReference type="Gene3D" id="2.60.40.10">
    <property type="entry name" value="Immunoglobulins"/>
    <property type="match status" value="1"/>
</dbReference>
<dbReference type="SMART" id="SM00409">
    <property type="entry name" value="IG"/>
    <property type="match status" value="1"/>
</dbReference>
<dbReference type="GO" id="GO:0005911">
    <property type="term" value="C:cell-cell junction"/>
    <property type="evidence" value="ECO:0007669"/>
    <property type="project" value="TreeGrafter"/>
</dbReference>
<dbReference type="InterPro" id="IPR003599">
    <property type="entry name" value="Ig_sub"/>
</dbReference>
<keyword evidence="4" id="KW-0325">Glycoprotein</keyword>
<dbReference type="AlphaFoldDB" id="A0A026WSV7"/>
<organism evidence="7 8">
    <name type="scientific">Ooceraea biroi</name>
    <name type="common">Clonal raider ant</name>
    <name type="synonym">Cerapachys biroi</name>
    <dbReference type="NCBI Taxonomy" id="2015173"/>
    <lineage>
        <taxon>Eukaryota</taxon>
        <taxon>Metazoa</taxon>
        <taxon>Ecdysozoa</taxon>
        <taxon>Arthropoda</taxon>
        <taxon>Hexapoda</taxon>
        <taxon>Insecta</taxon>
        <taxon>Pterygota</taxon>
        <taxon>Neoptera</taxon>
        <taxon>Endopterygota</taxon>
        <taxon>Hymenoptera</taxon>
        <taxon>Apocrita</taxon>
        <taxon>Aculeata</taxon>
        <taxon>Formicoidea</taxon>
        <taxon>Formicidae</taxon>
        <taxon>Dorylinae</taxon>
        <taxon>Ooceraea</taxon>
    </lineage>
</organism>
<dbReference type="InterPro" id="IPR007110">
    <property type="entry name" value="Ig-like_dom"/>
</dbReference>
<dbReference type="Proteomes" id="UP000053097">
    <property type="component" value="Unassembled WGS sequence"/>
</dbReference>
<evidence type="ECO:0000259" key="6">
    <source>
        <dbReference type="PROSITE" id="PS50835"/>
    </source>
</evidence>
<dbReference type="InterPro" id="IPR036179">
    <property type="entry name" value="Ig-like_dom_sf"/>
</dbReference>
<dbReference type="EMBL" id="KK107119">
    <property type="protein sequence ID" value="EZA58761.1"/>
    <property type="molecule type" value="Genomic_DNA"/>
</dbReference>
<comment type="subcellular location">
    <subcellularLocation>
        <location evidence="1">Membrane</location>
        <topology evidence="1">Single-pass type I membrane protein</topology>
    </subcellularLocation>
</comment>
<evidence type="ECO:0000313" key="7">
    <source>
        <dbReference type="EMBL" id="EZA58761.1"/>
    </source>
</evidence>
<dbReference type="PANTHER" id="PTHR11640:SF136">
    <property type="entry name" value="NEPHRIN"/>
    <property type="match status" value="1"/>
</dbReference>
<dbReference type="PROSITE" id="PS50835">
    <property type="entry name" value="IG_LIKE"/>
    <property type="match status" value="1"/>
</dbReference>
<dbReference type="Pfam" id="PF13927">
    <property type="entry name" value="Ig_3"/>
    <property type="match status" value="1"/>
</dbReference>
<feature type="domain" description="Ig-like" evidence="6">
    <location>
        <begin position="1"/>
        <end position="84"/>
    </location>
</feature>
<name>A0A026WSV7_OOCBI</name>
<dbReference type="GO" id="GO:0050839">
    <property type="term" value="F:cell adhesion molecule binding"/>
    <property type="evidence" value="ECO:0007669"/>
    <property type="project" value="TreeGrafter"/>
</dbReference>
<accession>A0A026WSV7</accession>
<evidence type="ECO:0000256" key="4">
    <source>
        <dbReference type="ARBA" id="ARBA00023180"/>
    </source>
</evidence>
<keyword evidence="8" id="KW-1185">Reference proteome</keyword>
<evidence type="ECO:0000256" key="2">
    <source>
        <dbReference type="ARBA" id="ARBA00023136"/>
    </source>
</evidence>
<dbReference type="SUPFAM" id="SSF48726">
    <property type="entry name" value="Immunoglobulin"/>
    <property type="match status" value="1"/>
</dbReference>
<proteinExistence type="predicted"/>
<dbReference type="STRING" id="2015173.A0A026WSV7"/>
<keyword evidence="3" id="KW-1015">Disulfide bond</keyword>